<gene>
    <name evidence="2" type="ORF">SMAR0320_LOCUS5957</name>
</gene>
<dbReference type="PANTHER" id="PTHR12809">
    <property type="entry name" value="MEDIATOR COMPLEX SUBUNIT"/>
    <property type="match status" value="1"/>
</dbReference>
<feature type="region of interest" description="Disordered" evidence="1">
    <location>
        <begin position="1"/>
        <end position="23"/>
    </location>
</feature>
<feature type="compositionally biased region" description="Low complexity" evidence="1">
    <location>
        <begin position="156"/>
        <end position="165"/>
    </location>
</feature>
<dbReference type="GO" id="GO:0003712">
    <property type="term" value="F:transcription coregulator activity"/>
    <property type="evidence" value="ECO:0007669"/>
    <property type="project" value="InterPro"/>
</dbReference>
<feature type="region of interest" description="Disordered" evidence="1">
    <location>
        <begin position="425"/>
        <end position="451"/>
    </location>
</feature>
<dbReference type="InterPro" id="IPR013947">
    <property type="entry name" value="Mediator_Med14"/>
</dbReference>
<name>A0A7S2KXL3_9STRA</name>
<accession>A0A7S2KXL3</accession>
<feature type="compositionally biased region" description="Basic and acidic residues" evidence="1">
    <location>
        <begin position="558"/>
        <end position="569"/>
    </location>
</feature>
<feature type="region of interest" description="Disordered" evidence="1">
    <location>
        <begin position="63"/>
        <end position="93"/>
    </location>
</feature>
<feature type="compositionally biased region" description="Polar residues" evidence="1">
    <location>
        <begin position="63"/>
        <end position="77"/>
    </location>
</feature>
<dbReference type="AlphaFoldDB" id="A0A7S2KXL3"/>
<feature type="region of interest" description="Disordered" evidence="1">
    <location>
        <begin position="558"/>
        <end position="588"/>
    </location>
</feature>
<dbReference type="GO" id="GO:0016592">
    <property type="term" value="C:mediator complex"/>
    <property type="evidence" value="ECO:0007669"/>
    <property type="project" value="InterPro"/>
</dbReference>
<feature type="region of interest" description="Disordered" evidence="1">
    <location>
        <begin position="156"/>
        <end position="175"/>
    </location>
</feature>
<proteinExistence type="predicted"/>
<reference evidence="2" key="1">
    <citation type="submission" date="2021-01" db="EMBL/GenBank/DDBJ databases">
        <authorList>
            <person name="Corre E."/>
            <person name="Pelletier E."/>
            <person name="Niang G."/>
            <person name="Scheremetjew M."/>
            <person name="Finn R."/>
            <person name="Kale V."/>
            <person name="Holt S."/>
            <person name="Cochrane G."/>
            <person name="Meng A."/>
            <person name="Brown T."/>
            <person name="Cohen L."/>
        </authorList>
    </citation>
    <scope>NUCLEOTIDE SEQUENCE</scope>
    <source>
        <strain evidence="2">SM1012Den-03</strain>
    </source>
</reference>
<evidence type="ECO:0000313" key="2">
    <source>
        <dbReference type="EMBL" id="CAD9588151.1"/>
    </source>
</evidence>
<dbReference type="PANTHER" id="PTHR12809:SF2">
    <property type="entry name" value="MEDIATOR OF RNA POLYMERASE II TRANSCRIPTION SUBUNIT 14"/>
    <property type="match status" value="1"/>
</dbReference>
<dbReference type="EMBL" id="HBGZ01008351">
    <property type="protein sequence ID" value="CAD9588151.1"/>
    <property type="molecule type" value="Transcribed_RNA"/>
</dbReference>
<sequence length="997" mass="108001">MNSEGSTKPPPGPPPLPLSQTENGALSMAPLSTVVNSATDSLYQDLYNLVYSDVKIVSVAKNNTATNNSGGDGNASSAEDKLNATVGAPSNPNDALLETRKAKMANLSFAQRRHELTRRIVQHTKSVAHCYALTAASLPKSHSSLQYHKLLKSSSSSPLLSPTSSNAAKIHEPPPRLGATVQVSSDALQFVKSGWISQDEAQDALYFHHDELWKARGHCHDVLGALCVLSTPNHNDNGGGGNRGGGFWPDFPTDVALAVDPYGVSKEKSYSPSELKARLASAIRRKLVLGEVGSIRNNNEGKKLTSQLPWRIVFEQGGGSIRLTHGSPRTVSTAEALRQRSAAKEEEDCEINLQQYPMEARLSVLSEDSNASWKLLSLHVRCSPKTGESDHQLGMNKKQMFDLHRIGERAMIVEEAICRKANEATKNTTTTTTSEEENAMEIDGEKSIETTSSPLIPRPLLRLFEVTHAFSLSLQLEMLSSQAEALRRGAWGGAAGVKETLGDGIAVSPAYFFDSENDVGNKSDKNNRPAPIAVMAVHFWLCDDRVGSPRVGDIICSDKDTANSEKDDSSSIIGAGPGQRRDDNFLPASDNKGKERLSLCIRAVPMVGLVVSLSGSDAENDMTSESHHLKRNADKLLSSIQNPFQLSMSDALLAATVLCAERRCHAVVDALNRTKASHLPPWIHLEVECGSITVAGRISYQHFSLKRRAPTVLFRLACDSRTGRFLPTFHRSISILRRLACNDPSTSDIQFVSNVAMASARQAKGNMFTKKVGERESTGRLVRDAFDALSRSMDTLGRKCGVGGLWNESDVLRSKSLREKSVEQSVDQTWASLITCSGIAAVFGVAGIALKVSSGVDPVIDMSGGVIFDEANANLIRVPPLSVPLSQKIVEKRVKEGDGETKTKSELQSELFAVSAKANTETLELVCFDVLTTMKSASSVPMRMKYASIKQLEGKESAELDAARPAKRVKTSSESKCQHILTEVEHATQWIDAVLGL</sequence>
<evidence type="ECO:0000256" key="1">
    <source>
        <dbReference type="SAM" id="MobiDB-lite"/>
    </source>
</evidence>
<feature type="compositionally biased region" description="Pro residues" evidence="1">
    <location>
        <begin position="8"/>
        <end position="17"/>
    </location>
</feature>
<organism evidence="2">
    <name type="scientific">Skeletonema marinoi</name>
    <dbReference type="NCBI Taxonomy" id="267567"/>
    <lineage>
        <taxon>Eukaryota</taxon>
        <taxon>Sar</taxon>
        <taxon>Stramenopiles</taxon>
        <taxon>Ochrophyta</taxon>
        <taxon>Bacillariophyta</taxon>
        <taxon>Coscinodiscophyceae</taxon>
        <taxon>Thalassiosirophycidae</taxon>
        <taxon>Thalassiosirales</taxon>
        <taxon>Skeletonemataceae</taxon>
        <taxon>Skeletonema</taxon>
        <taxon>Skeletonema marinoi-dohrnii complex</taxon>
    </lineage>
</organism>
<protein>
    <submittedName>
        <fullName evidence="2">Uncharacterized protein</fullName>
    </submittedName>
</protein>
<dbReference type="GO" id="GO:0070847">
    <property type="term" value="C:core mediator complex"/>
    <property type="evidence" value="ECO:0007669"/>
    <property type="project" value="TreeGrafter"/>
</dbReference>
<dbReference type="GO" id="GO:0006357">
    <property type="term" value="P:regulation of transcription by RNA polymerase II"/>
    <property type="evidence" value="ECO:0007669"/>
    <property type="project" value="InterPro"/>
</dbReference>